<evidence type="ECO:0000259" key="6">
    <source>
        <dbReference type="Pfam" id="PF01094"/>
    </source>
</evidence>
<dbReference type="Gene3D" id="3.40.50.2300">
    <property type="match status" value="2"/>
</dbReference>
<dbReference type="Pfam" id="PF01094">
    <property type="entry name" value="ANF_receptor"/>
    <property type="match status" value="1"/>
</dbReference>
<dbReference type="Proteomes" id="UP001652622">
    <property type="component" value="Unplaced"/>
</dbReference>
<organism evidence="7 8">
    <name type="scientific">Pantherophis guttatus</name>
    <name type="common">Corn snake</name>
    <name type="synonym">Elaphe guttata</name>
    <dbReference type="NCBI Taxonomy" id="94885"/>
    <lineage>
        <taxon>Eukaryota</taxon>
        <taxon>Metazoa</taxon>
        <taxon>Chordata</taxon>
        <taxon>Craniata</taxon>
        <taxon>Vertebrata</taxon>
        <taxon>Euteleostomi</taxon>
        <taxon>Lepidosauria</taxon>
        <taxon>Squamata</taxon>
        <taxon>Bifurcata</taxon>
        <taxon>Unidentata</taxon>
        <taxon>Episquamata</taxon>
        <taxon>Toxicofera</taxon>
        <taxon>Serpentes</taxon>
        <taxon>Colubroidea</taxon>
        <taxon>Colubridae</taxon>
        <taxon>Colubrinae</taxon>
        <taxon>Pantherophis</taxon>
    </lineage>
</organism>
<dbReference type="RefSeq" id="XP_060547626.1">
    <property type="nucleotide sequence ID" value="XM_060691643.1"/>
</dbReference>
<protein>
    <submittedName>
        <fullName evidence="8">Taste receptor type 1 member 3-like</fullName>
    </submittedName>
</protein>
<feature type="region of interest" description="Disordered" evidence="5">
    <location>
        <begin position="245"/>
        <end position="266"/>
    </location>
</feature>
<name>A0ABM3ZGX6_PANGU</name>
<dbReference type="InterPro" id="IPR028082">
    <property type="entry name" value="Peripla_BP_I"/>
</dbReference>
<evidence type="ECO:0000256" key="3">
    <source>
        <dbReference type="ARBA" id="ARBA00022989"/>
    </source>
</evidence>
<gene>
    <name evidence="8" type="primary">LOC132711837</name>
</gene>
<dbReference type="InterPro" id="IPR000068">
    <property type="entry name" value="GPCR_3_Ca_sens_rcpt-rel"/>
</dbReference>
<keyword evidence="7" id="KW-1185">Reference proteome</keyword>
<evidence type="ECO:0000256" key="1">
    <source>
        <dbReference type="ARBA" id="ARBA00004370"/>
    </source>
</evidence>
<reference evidence="8" key="1">
    <citation type="submission" date="2025-08" db="UniProtKB">
        <authorList>
            <consortium name="RefSeq"/>
        </authorList>
    </citation>
    <scope>IDENTIFICATION</scope>
    <source>
        <tissue evidence="8">Blood</tissue>
    </source>
</reference>
<dbReference type="SUPFAM" id="SSF53822">
    <property type="entry name" value="Periplasmic binding protein-like I"/>
    <property type="match status" value="1"/>
</dbReference>
<evidence type="ECO:0000256" key="4">
    <source>
        <dbReference type="ARBA" id="ARBA00023136"/>
    </source>
</evidence>
<accession>A0ABM3ZGX6</accession>
<keyword evidence="2" id="KW-0812">Transmembrane</keyword>
<dbReference type="PANTHER" id="PTHR24061">
    <property type="entry name" value="CALCIUM-SENSING RECEPTOR-RELATED"/>
    <property type="match status" value="1"/>
</dbReference>
<feature type="domain" description="Receptor ligand binding region" evidence="6">
    <location>
        <begin position="1"/>
        <end position="129"/>
    </location>
</feature>
<dbReference type="PANTHER" id="PTHR24061:SF599">
    <property type="entry name" value="G-PROTEIN COUPLED RECEPTORS FAMILY 3 PROFILE DOMAIN-CONTAINING PROTEIN"/>
    <property type="match status" value="1"/>
</dbReference>
<evidence type="ECO:0000256" key="5">
    <source>
        <dbReference type="SAM" id="MobiDB-lite"/>
    </source>
</evidence>
<dbReference type="GeneID" id="132711837"/>
<keyword evidence="4" id="KW-0472">Membrane</keyword>
<sequence length="266" mass="30183">MTPNQEPPDSAIIQLLLQFQWTWIGVLSQDNERGEKFKRRLEVLALKNGICIVLSGTVPEGNMHISAGETLMQEKRKTFLSLIKSQIKIIVCQLDFQASGILAVIIQTMDTSIVGRVWIATTLTALSVSTFDLLVDLQNKYALFSFLIQTKRRTQYDDINSYASTVILYGKEAFQCSYSSPVLSKKVWKKCREKENWEFPPHDVIARILSLDSSSISQIIQIVAWVLSAASSSQWNNRRMQVGDNQPSQIVQPWQDIPTDGQREDE</sequence>
<evidence type="ECO:0000313" key="7">
    <source>
        <dbReference type="Proteomes" id="UP001652622"/>
    </source>
</evidence>
<keyword evidence="3" id="KW-1133">Transmembrane helix</keyword>
<evidence type="ECO:0000256" key="2">
    <source>
        <dbReference type="ARBA" id="ARBA00022692"/>
    </source>
</evidence>
<comment type="subcellular location">
    <subcellularLocation>
        <location evidence="1">Membrane</location>
    </subcellularLocation>
</comment>
<dbReference type="InterPro" id="IPR001828">
    <property type="entry name" value="ANF_lig-bd_rcpt"/>
</dbReference>
<proteinExistence type="predicted"/>
<evidence type="ECO:0000313" key="8">
    <source>
        <dbReference type="RefSeq" id="XP_060547626.1"/>
    </source>
</evidence>